<dbReference type="SUPFAM" id="SSF54001">
    <property type="entry name" value="Cysteine proteinases"/>
    <property type="match status" value="1"/>
</dbReference>
<proteinExistence type="predicted"/>
<feature type="chain" id="PRO_5038678409" evidence="2">
    <location>
        <begin position="24"/>
        <end position="541"/>
    </location>
</feature>
<dbReference type="InterPro" id="IPR007921">
    <property type="entry name" value="CHAP_dom"/>
</dbReference>
<accession>A0A660L7B8</accession>
<dbReference type="EMBL" id="RBIL01000001">
    <property type="protein sequence ID" value="RKQ90912.1"/>
    <property type="molecule type" value="Genomic_DNA"/>
</dbReference>
<dbReference type="OrthoDB" id="4337035at2"/>
<evidence type="ECO:0000313" key="5">
    <source>
        <dbReference type="Proteomes" id="UP000278962"/>
    </source>
</evidence>
<name>A0A660L7B8_9ACTN</name>
<evidence type="ECO:0000259" key="3">
    <source>
        <dbReference type="PROSITE" id="PS50911"/>
    </source>
</evidence>
<dbReference type="RefSeq" id="WP_147447615.1">
    <property type="nucleotide sequence ID" value="NZ_RBIL01000001.1"/>
</dbReference>
<gene>
    <name evidence="4" type="ORF">C8N24_0727</name>
</gene>
<organism evidence="4 5">
    <name type="scientific">Solirubrobacter pauli</name>
    <dbReference type="NCBI Taxonomy" id="166793"/>
    <lineage>
        <taxon>Bacteria</taxon>
        <taxon>Bacillati</taxon>
        <taxon>Actinomycetota</taxon>
        <taxon>Thermoleophilia</taxon>
        <taxon>Solirubrobacterales</taxon>
        <taxon>Solirubrobacteraceae</taxon>
        <taxon>Solirubrobacter</taxon>
    </lineage>
</organism>
<protein>
    <submittedName>
        <fullName evidence="4">CHAP domain-containing protein</fullName>
    </submittedName>
</protein>
<dbReference type="PROSITE" id="PS50911">
    <property type="entry name" value="CHAP"/>
    <property type="match status" value="1"/>
</dbReference>
<dbReference type="Gene3D" id="3.90.1720.10">
    <property type="entry name" value="endopeptidase domain like (from Nostoc punctiforme)"/>
    <property type="match status" value="1"/>
</dbReference>
<comment type="caution">
    <text evidence="4">The sequence shown here is derived from an EMBL/GenBank/DDBJ whole genome shotgun (WGS) entry which is preliminary data.</text>
</comment>
<evidence type="ECO:0000256" key="2">
    <source>
        <dbReference type="SAM" id="SignalP"/>
    </source>
</evidence>
<feature type="compositionally biased region" description="Gly residues" evidence="1">
    <location>
        <begin position="179"/>
        <end position="188"/>
    </location>
</feature>
<dbReference type="InterPro" id="IPR038765">
    <property type="entry name" value="Papain-like_cys_pep_sf"/>
</dbReference>
<keyword evidence="2" id="KW-0732">Signal</keyword>
<feature type="region of interest" description="Disordered" evidence="1">
    <location>
        <begin position="177"/>
        <end position="207"/>
    </location>
</feature>
<feature type="signal peptide" evidence="2">
    <location>
        <begin position="1"/>
        <end position="23"/>
    </location>
</feature>
<reference evidence="4 5" key="1">
    <citation type="submission" date="2018-10" db="EMBL/GenBank/DDBJ databases">
        <title>Genomic Encyclopedia of Archaeal and Bacterial Type Strains, Phase II (KMG-II): from individual species to whole genera.</title>
        <authorList>
            <person name="Goeker M."/>
        </authorList>
    </citation>
    <scope>NUCLEOTIDE SEQUENCE [LARGE SCALE GENOMIC DNA]</scope>
    <source>
        <strain evidence="4 5">DSM 14954</strain>
    </source>
</reference>
<dbReference type="AlphaFoldDB" id="A0A660L7B8"/>
<feature type="domain" description="Peptidase C51" evidence="3">
    <location>
        <begin position="190"/>
        <end position="326"/>
    </location>
</feature>
<evidence type="ECO:0000256" key="1">
    <source>
        <dbReference type="SAM" id="MobiDB-lite"/>
    </source>
</evidence>
<keyword evidence="5" id="KW-1185">Reference proteome</keyword>
<feature type="region of interest" description="Disordered" evidence="1">
    <location>
        <begin position="406"/>
        <end position="458"/>
    </location>
</feature>
<evidence type="ECO:0000313" key="4">
    <source>
        <dbReference type="EMBL" id="RKQ90912.1"/>
    </source>
</evidence>
<sequence>MVGRLLTGLAGAIAALAVPAATAPSVQATAVDARSATPGPGADAAAIGRPRVFDAAGRVGKVRLGASKNAAIRAWGVPGDIQRSGEYTELSYGRGLIVRTDAKRIIGFEILGSALHAKRRATVGSSLKTWRRAYPRLRQGGGDTWLLDQKGNLTAIHLRDGKAVQVSMLWRGGSARSGSGAGHAGRGAGSNPFAGDPPAGRAPCARDGKSGWCWCTWWAFEKRPDIYNNSAGKNGVPRGGWDAKNWADFAARGGGYPTGSQPVIGAIAVFGPTPSNKWGHVAYVEAVNDNGSFVISEYNHGNDGRQSPNRPIEQWQIASQGITFIYGGPATGGEFIGHIIHWAGDTKTHKTSWLVVNRQGRPRRNWIPRSGVYNCLKSRGAPGPDVLPSEYLSTWLIDNIGEHAACGGGAGGGDPLPPPDADPGVPATPTPAPAPQPPAPGTPTPPRTFPEQQGSLGANTFQNPVNASGLGPKIAAYQWVDVSCKVHAPQIASANPDGYWYRIATAPWNNAYYAVANTFWNGDVPGQKPYTHFTDFAVPNC</sequence>
<dbReference type="Proteomes" id="UP000278962">
    <property type="component" value="Unassembled WGS sequence"/>
</dbReference>
<feature type="compositionally biased region" description="Pro residues" evidence="1">
    <location>
        <begin position="415"/>
        <end position="448"/>
    </location>
</feature>
<dbReference type="Pfam" id="PF05257">
    <property type="entry name" value="CHAP"/>
    <property type="match status" value="1"/>
</dbReference>